<accession>A0A1N7MTQ1</accession>
<keyword evidence="4 7" id="KW-0808">Transferase</keyword>
<feature type="transmembrane region" description="Helical" evidence="6">
    <location>
        <begin position="51"/>
        <end position="68"/>
    </location>
</feature>
<dbReference type="GO" id="GO:0005886">
    <property type="term" value="C:plasma membrane"/>
    <property type="evidence" value="ECO:0007669"/>
    <property type="project" value="UniProtKB-SubCell"/>
</dbReference>
<keyword evidence="2" id="KW-1003">Cell membrane</keyword>
<protein>
    <submittedName>
        <fullName evidence="7">Glycosyltransferase Alg8</fullName>
    </submittedName>
</protein>
<feature type="transmembrane region" description="Helical" evidence="6">
    <location>
        <begin position="481"/>
        <end position="505"/>
    </location>
</feature>
<dbReference type="STRING" id="453582.SAMN05421580_106177"/>
<organism evidence="7 8">
    <name type="scientific">Rhodobacter aestuarii</name>
    <dbReference type="NCBI Taxonomy" id="453582"/>
    <lineage>
        <taxon>Bacteria</taxon>
        <taxon>Pseudomonadati</taxon>
        <taxon>Pseudomonadota</taxon>
        <taxon>Alphaproteobacteria</taxon>
        <taxon>Rhodobacterales</taxon>
        <taxon>Rhodobacter group</taxon>
        <taxon>Rhodobacter</taxon>
    </lineage>
</organism>
<feature type="transmembrane region" description="Helical" evidence="6">
    <location>
        <begin position="23"/>
        <end position="44"/>
    </location>
</feature>
<evidence type="ECO:0000313" key="8">
    <source>
        <dbReference type="Proteomes" id="UP000186221"/>
    </source>
</evidence>
<dbReference type="GO" id="GO:0030213">
    <property type="term" value="P:hyaluronan biosynthetic process"/>
    <property type="evidence" value="ECO:0007669"/>
    <property type="project" value="TreeGrafter"/>
</dbReference>
<dbReference type="Gene3D" id="3.90.550.10">
    <property type="entry name" value="Spore Coat Polysaccharide Biosynthesis Protein SpsA, Chain A"/>
    <property type="match status" value="1"/>
</dbReference>
<dbReference type="PANTHER" id="PTHR22913">
    <property type="entry name" value="HYALURONAN SYNTHASE"/>
    <property type="match status" value="1"/>
</dbReference>
<comment type="subcellular location">
    <subcellularLocation>
        <location evidence="1">Cell membrane</location>
    </subcellularLocation>
</comment>
<dbReference type="OrthoDB" id="6964257at2"/>
<evidence type="ECO:0000313" key="7">
    <source>
        <dbReference type="EMBL" id="SIS89388.1"/>
    </source>
</evidence>
<dbReference type="Proteomes" id="UP000186221">
    <property type="component" value="Unassembled WGS sequence"/>
</dbReference>
<dbReference type="GO" id="GO:0085029">
    <property type="term" value="P:extracellular matrix assembly"/>
    <property type="evidence" value="ECO:0007669"/>
    <property type="project" value="TreeGrafter"/>
</dbReference>
<name>A0A1N7MTQ1_9RHOB</name>
<dbReference type="InterPro" id="IPR029044">
    <property type="entry name" value="Nucleotide-diphossugar_trans"/>
</dbReference>
<dbReference type="GO" id="GO:0050501">
    <property type="term" value="F:hyaluronan synthase activity"/>
    <property type="evidence" value="ECO:0007669"/>
    <property type="project" value="TreeGrafter"/>
</dbReference>
<reference evidence="8" key="1">
    <citation type="submission" date="2017-01" db="EMBL/GenBank/DDBJ databases">
        <authorList>
            <person name="Varghese N."/>
            <person name="Submissions S."/>
        </authorList>
    </citation>
    <scope>NUCLEOTIDE SEQUENCE [LARGE SCALE GENOMIC DNA]</scope>
    <source>
        <strain evidence="8">DSM 19945</strain>
    </source>
</reference>
<keyword evidence="6" id="KW-0812">Transmembrane</keyword>
<dbReference type="RefSeq" id="WP_083952124.1">
    <property type="nucleotide sequence ID" value="NZ_FTOG01000006.1"/>
</dbReference>
<keyword evidence="8" id="KW-1185">Reference proteome</keyword>
<sequence length="522" mass="58759">MTDVPQHRPTSPFSQRLWAQPDIWHWWALYFGLATALWSTALTLPRPDGTVLFFLTLGGLAAWRYSWWSLHQIRALIFLHRVYPRLRARATAAAAYKSVPHLYVVVLSYGMSPQMIARCYLGLCRAALNANVPTTIIASVTSNRDVRILNRLYADLGAPTQIRFHAQFQDGKGKRRAISEALRAISRDALPPGAIVTLMDGDVVLAPDAFSKSLPFFLADPGLDAITTNNRAEVTGTPIAQQWFALRLAQRHALMASMALSKRLLVLTGRFSLFRAEIATSEAFVRRVETDRISHWRHGEITFLTGDDKSTWFQVLCEGRRMLYLPDVYATGIEALPAPGKFFPASSKLMTRWFGNMLRANGRAIGLGPRRVGPFVWWALIDQRLSIWTALTGPISTLFLCFYYSPVFAIYYLALAFVTRGVMSAMAGAHYKRFHPSWPFLMYYNQVWGGMLKSILTYHLDRQSWTRQAIKTRHADRLSRTTGWALHAATLACFTLAVGTMIGVITDVSPGTTTEIARLLRL</sequence>
<dbReference type="PANTHER" id="PTHR22913:SF12">
    <property type="entry name" value="MANNURONAN SYNTHASE"/>
    <property type="match status" value="1"/>
</dbReference>
<dbReference type="SUPFAM" id="SSF53448">
    <property type="entry name" value="Nucleotide-diphospho-sugar transferases"/>
    <property type="match status" value="1"/>
</dbReference>
<dbReference type="Pfam" id="PF13641">
    <property type="entry name" value="Glyco_tranf_2_3"/>
    <property type="match status" value="1"/>
</dbReference>
<proteinExistence type="predicted"/>
<evidence type="ECO:0000256" key="5">
    <source>
        <dbReference type="ARBA" id="ARBA00023136"/>
    </source>
</evidence>
<keyword evidence="6" id="KW-1133">Transmembrane helix</keyword>
<evidence type="ECO:0000256" key="2">
    <source>
        <dbReference type="ARBA" id="ARBA00022475"/>
    </source>
</evidence>
<keyword evidence="3" id="KW-0328">Glycosyltransferase</keyword>
<dbReference type="AlphaFoldDB" id="A0A1N7MTQ1"/>
<evidence type="ECO:0000256" key="3">
    <source>
        <dbReference type="ARBA" id="ARBA00022676"/>
    </source>
</evidence>
<dbReference type="EMBL" id="FTOG01000006">
    <property type="protein sequence ID" value="SIS89388.1"/>
    <property type="molecule type" value="Genomic_DNA"/>
</dbReference>
<evidence type="ECO:0000256" key="4">
    <source>
        <dbReference type="ARBA" id="ARBA00022679"/>
    </source>
</evidence>
<keyword evidence="5 6" id="KW-0472">Membrane</keyword>
<evidence type="ECO:0000256" key="6">
    <source>
        <dbReference type="SAM" id="Phobius"/>
    </source>
</evidence>
<evidence type="ECO:0000256" key="1">
    <source>
        <dbReference type="ARBA" id="ARBA00004236"/>
    </source>
</evidence>
<gene>
    <name evidence="7" type="ORF">SAMN05421580_106177</name>
</gene>